<sequence length="59" mass="6981">MKDKVNSEYIISYENTRCRFIIQYLLNKFDKFDITFCLASNIQTKYILNGSPYSGKNET</sequence>
<protein>
    <submittedName>
        <fullName evidence="1">PiggyBac transposable element-derived protein 4-like</fullName>
    </submittedName>
</protein>
<proteinExistence type="predicted"/>
<dbReference type="EMBL" id="JAYRBN010000032">
    <property type="protein sequence ID" value="KAL2748209.1"/>
    <property type="molecule type" value="Genomic_DNA"/>
</dbReference>
<keyword evidence="2" id="KW-1185">Reference proteome</keyword>
<accession>A0ABD2CSW0</accession>
<evidence type="ECO:0000313" key="1">
    <source>
        <dbReference type="EMBL" id="KAL2748209.1"/>
    </source>
</evidence>
<reference evidence="1 2" key="1">
    <citation type="journal article" date="2024" name="Ann. Entomol. Soc. Am.">
        <title>Genomic analyses of the southern and eastern yellowjacket wasps (Hymenoptera: Vespidae) reveal evolutionary signatures of social life.</title>
        <authorList>
            <person name="Catto M.A."/>
            <person name="Caine P.B."/>
            <person name="Orr S.E."/>
            <person name="Hunt B.G."/>
            <person name="Goodisman M.A.D."/>
        </authorList>
    </citation>
    <scope>NUCLEOTIDE SEQUENCE [LARGE SCALE GENOMIC DNA]</scope>
    <source>
        <strain evidence="1">232</strain>
        <tissue evidence="1">Head and thorax</tissue>
    </source>
</reference>
<evidence type="ECO:0000313" key="2">
    <source>
        <dbReference type="Proteomes" id="UP001607303"/>
    </source>
</evidence>
<dbReference type="Proteomes" id="UP001607303">
    <property type="component" value="Unassembled WGS sequence"/>
</dbReference>
<comment type="caution">
    <text evidence="1">The sequence shown here is derived from an EMBL/GenBank/DDBJ whole genome shotgun (WGS) entry which is preliminary data.</text>
</comment>
<gene>
    <name evidence="1" type="ORF">V1477_003494</name>
</gene>
<name>A0ABD2CSW0_VESMC</name>
<organism evidence="1 2">
    <name type="scientific">Vespula maculifrons</name>
    <name type="common">Eastern yellow jacket</name>
    <name type="synonym">Wasp</name>
    <dbReference type="NCBI Taxonomy" id="7453"/>
    <lineage>
        <taxon>Eukaryota</taxon>
        <taxon>Metazoa</taxon>
        <taxon>Ecdysozoa</taxon>
        <taxon>Arthropoda</taxon>
        <taxon>Hexapoda</taxon>
        <taxon>Insecta</taxon>
        <taxon>Pterygota</taxon>
        <taxon>Neoptera</taxon>
        <taxon>Endopterygota</taxon>
        <taxon>Hymenoptera</taxon>
        <taxon>Apocrita</taxon>
        <taxon>Aculeata</taxon>
        <taxon>Vespoidea</taxon>
        <taxon>Vespidae</taxon>
        <taxon>Vespinae</taxon>
        <taxon>Vespula</taxon>
    </lineage>
</organism>
<dbReference type="AlphaFoldDB" id="A0ABD2CSW0"/>